<dbReference type="EMBL" id="PP510771">
    <property type="protein sequence ID" value="WXH71696.1"/>
    <property type="molecule type" value="mRNA"/>
</dbReference>
<keyword evidence="4" id="KW-0732">Signal</keyword>
<evidence type="ECO:0000256" key="3">
    <source>
        <dbReference type="ARBA" id="ARBA00023295"/>
    </source>
</evidence>
<dbReference type="PROSITE" id="PS01247">
    <property type="entry name" value="IUNH"/>
    <property type="match status" value="1"/>
</dbReference>
<organism evidence="6">
    <name type="scientific">Ectomocoris sp</name>
    <dbReference type="NCBI Taxonomy" id="3104572"/>
    <lineage>
        <taxon>Eukaryota</taxon>
        <taxon>Metazoa</taxon>
        <taxon>Ecdysozoa</taxon>
        <taxon>Arthropoda</taxon>
        <taxon>Hexapoda</taxon>
        <taxon>Insecta</taxon>
        <taxon>Pterygota</taxon>
        <taxon>Neoptera</taxon>
        <taxon>Paraneoptera</taxon>
        <taxon>Hemiptera</taxon>
        <taxon>Heteroptera</taxon>
        <taxon>Panheteroptera</taxon>
        <taxon>Cimicomorpha</taxon>
        <taxon>Reduviidae</taxon>
        <taxon>Peiratinae</taxon>
        <taxon>Ectomocoris</taxon>
    </lineage>
</organism>
<feature type="chain" id="PRO_5044197716" evidence="4">
    <location>
        <begin position="23"/>
        <end position="335"/>
    </location>
</feature>
<evidence type="ECO:0000256" key="1">
    <source>
        <dbReference type="ARBA" id="ARBA00009176"/>
    </source>
</evidence>
<protein>
    <submittedName>
        <fullName evidence="6">Venom nucleosidase 1</fullName>
    </submittedName>
</protein>
<dbReference type="SUPFAM" id="SSF53590">
    <property type="entry name" value="Nucleoside hydrolase"/>
    <property type="match status" value="1"/>
</dbReference>
<dbReference type="Gene3D" id="3.90.245.10">
    <property type="entry name" value="Ribonucleoside hydrolase-like"/>
    <property type="match status" value="1"/>
</dbReference>
<evidence type="ECO:0000313" key="6">
    <source>
        <dbReference type="EMBL" id="WXH71696.1"/>
    </source>
</evidence>
<comment type="similarity">
    <text evidence="1">Belongs to the IUNH family.</text>
</comment>
<keyword evidence="2" id="KW-0378">Hydrolase</keyword>
<feature type="signal peptide" evidence="4">
    <location>
        <begin position="1"/>
        <end position="22"/>
    </location>
</feature>
<evidence type="ECO:0000256" key="4">
    <source>
        <dbReference type="SAM" id="SignalP"/>
    </source>
</evidence>
<evidence type="ECO:0000256" key="2">
    <source>
        <dbReference type="ARBA" id="ARBA00022801"/>
    </source>
</evidence>
<feature type="domain" description="Inosine/uridine-preferring nucleoside hydrolase" evidence="5">
    <location>
        <begin position="31"/>
        <end position="323"/>
    </location>
</feature>
<accession>A0AB38ZE51</accession>
<dbReference type="AlphaFoldDB" id="A0AB38ZE51"/>
<proteinExistence type="evidence at transcript level"/>
<reference evidence="6" key="1">
    <citation type="submission" date="2024-03" db="EMBL/GenBank/DDBJ databases">
        <authorList>
            <person name="Jin J.A."/>
            <person name="King G.A."/>
            <person name="Walker A."/>
        </authorList>
    </citation>
    <scope>NUCLEOTIDE SEQUENCE</scope>
</reference>
<name>A0AB38ZE51_9HEMI</name>
<keyword evidence="3" id="KW-0326">Glycosidase</keyword>
<dbReference type="InterPro" id="IPR036452">
    <property type="entry name" value="Ribo_hydro-like"/>
</dbReference>
<dbReference type="InterPro" id="IPR001910">
    <property type="entry name" value="Inosine/uridine_hydrolase_dom"/>
</dbReference>
<dbReference type="PANTHER" id="PTHR46190">
    <property type="entry name" value="SI:CH211-201H21.5-RELATED"/>
    <property type="match status" value="1"/>
</dbReference>
<sequence>MARLILVLYCFTLSFILQELNANAIETKRKIIVDADPGSDDAVAILLLLSNPKFSNIKAITTVNGNTNIGNSTRNAIRILEVANRLDIPIYRGAEKGLIYSASSDNFFGVDGFGESKFNTPLPSKEIKNDIPAAMVIVNEVKAHPNEVIILAIGPLTNLAMAIFLYPTLLQEVRQVIILGGSYQGVGISQPGSEFNFYCDPEAVQVVLSNSPVDKPVVILPVETINEIQLPLSWRKREMGKIPTSTIKFLNKVENYTMKGPHWISYDAVAAAILVEPAVIKKSLMVSIETLACPEKARGVILIDYNSKKPNVRLITHLDQQLLKKALLENFSKSV</sequence>
<dbReference type="InterPro" id="IPR052775">
    <property type="entry name" value="IUN_hydrolase"/>
</dbReference>
<dbReference type="Pfam" id="PF01156">
    <property type="entry name" value="IU_nuc_hydro"/>
    <property type="match status" value="1"/>
</dbReference>
<evidence type="ECO:0000259" key="5">
    <source>
        <dbReference type="Pfam" id="PF01156"/>
    </source>
</evidence>
<dbReference type="PANTHER" id="PTHR46190:SF1">
    <property type="entry name" value="SI:CH211-201H21.5"/>
    <property type="match status" value="1"/>
</dbReference>
<dbReference type="GO" id="GO:0016799">
    <property type="term" value="F:hydrolase activity, hydrolyzing N-glycosyl compounds"/>
    <property type="evidence" value="ECO:0007669"/>
    <property type="project" value="InterPro"/>
</dbReference>
<dbReference type="InterPro" id="IPR015910">
    <property type="entry name" value="I/U_nuclsd_hydro_CS"/>
</dbReference>